<protein>
    <submittedName>
        <fullName evidence="2">Uncharacterized protein</fullName>
    </submittedName>
</protein>
<dbReference type="KEGG" id="mela:C6568_14110"/>
<name>A0A2R3QEP1_9BURK</name>
<feature type="compositionally biased region" description="Basic and acidic residues" evidence="1">
    <location>
        <begin position="12"/>
        <end position="23"/>
    </location>
</feature>
<dbReference type="Proteomes" id="UP000237925">
    <property type="component" value="Chromosome"/>
</dbReference>
<gene>
    <name evidence="2" type="ORF">C6568_14110</name>
</gene>
<organism evidence="2 3">
    <name type="scientific">Melaminivora suipulveris</name>
    <dbReference type="NCBI Taxonomy" id="2109913"/>
    <lineage>
        <taxon>Bacteria</taxon>
        <taxon>Pseudomonadati</taxon>
        <taxon>Pseudomonadota</taxon>
        <taxon>Betaproteobacteria</taxon>
        <taxon>Burkholderiales</taxon>
        <taxon>Comamonadaceae</taxon>
        <taxon>Melaminivora</taxon>
    </lineage>
</organism>
<accession>A0A2R3QEP1</accession>
<keyword evidence="3" id="KW-1185">Reference proteome</keyword>
<feature type="region of interest" description="Disordered" evidence="1">
    <location>
        <begin position="1"/>
        <end position="85"/>
    </location>
</feature>
<dbReference type="EMBL" id="CP027667">
    <property type="protein sequence ID" value="AVO50251.1"/>
    <property type="molecule type" value="Genomic_DNA"/>
</dbReference>
<reference evidence="2 3" key="1">
    <citation type="submission" date="2018-03" db="EMBL/GenBank/DDBJ databases">
        <title>Genome sequencing of Melaminivora sp.</title>
        <authorList>
            <person name="Kim S.-J."/>
            <person name="Heo J."/>
            <person name="Ahn J.-H."/>
            <person name="Kwon S.-W."/>
        </authorList>
    </citation>
    <scope>NUCLEOTIDE SEQUENCE [LARGE SCALE GENOMIC DNA]</scope>
    <source>
        <strain evidence="2 3">SC2-9</strain>
    </source>
</reference>
<dbReference type="RefSeq" id="WP_106684702.1">
    <property type="nucleotide sequence ID" value="NZ_CP027667.1"/>
</dbReference>
<proteinExistence type="predicted"/>
<dbReference type="AlphaFoldDB" id="A0A2R3QEP1"/>
<evidence type="ECO:0000313" key="3">
    <source>
        <dbReference type="Proteomes" id="UP000237925"/>
    </source>
</evidence>
<evidence type="ECO:0000313" key="2">
    <source>
        <dbReference type="EMBL" id="AVO50251.1"/>
    </source>
</evidence>
<evidence type="ECO:0000256" key="1">
    <source>
        <dbReference type="SAM" id="MobiDB-lite"/>
    </source>
</evidence>
<sequence>MTAISRALLKAPPEHEGRSEADGQTKTLMRRKHLASAHPQGMGAASFAGGRTREEKTTSDQVGPNGTREVVRKGLHGKQNAQRQKRPGRGLLLCGAGAVRCV</sequence>